<feature type="region of interest" description="Disordered" evidence="1">
    <location>
        <begin position="1"/>
        <end position="63"/>
    </location>
</feature>
<evidence type="ECO:0000313" key="2">
    <source>
        <dbReference type="EMBL" id="AND42368.1"/>
    </source>
</evidence>
<protein>
    <submittedName>
        <fullName evidence="2">Uncharacterized protein</fullName>
    </submittedName>
</protein>
<organism evidence="2 3">
    <name type="scientific">Cytobacillus oceanisediminis 2691</name>
    <dbReference type="NCBI Taxonomy" id="1196031"/>
    <lineage>
        <taxon>Bacteria</taxon>
        <taxon>Bacillati</taxon>
        <taxon>Bacillota</taxon>
        <taxon>Bacilli</taxon>
        <taxon>Bacillales</taxon>
        <taxon>Bacillaceae</taxon>
        <taxon>Cytobacillus</taxon>
    </lineage>
</organism>
<sequence>MEGFTFGQKKDKPEWLSPNLKPLRTGEAETREMESGHGELIVRGGNQQTHLQAKPLSKKNKGN</sequence>
<dbReference type="AlphaFoldDB" id="A0A160MHZ4"/>
<proteinExistence type="predicted"/>
<dbReference type="RefSeq" id="WP_019380667.1">
    <property type="nucleotide sequence ID" value="NZ_CP015506.1"/>
</dbReference>
<dbReference type="Proteomes" id="UP000077856">
    <property type="component" value="Chromosome"/>
</dbReference>
<name>A0A160MHZ4_9BACI</name>
<reference evidence="2 3" key="1">
    <citation type="submission" date="2016-04" db="EMBL/GenBank/DDBJ databases">
        <title>Complete genome sequence of Bacillus oceanisediminis strain 2691.</title>
        <authorList>
            <person name="Jeong H."/>
            <person name="Kim H.J."/>
            <person name="Lee D.-W."/>
        </authorList>
    </citation>
    <scope>NUCLEOTIDE SEQUENCE [LARGE SCALE GENOMIC DNA]</scope>
    <source>
        <strain evidence="2 3">2691</strain>
    </source>
</reference>
<gene>
    <name evidence="2" type="ORF">A361_25510</name>
</gene>
<evidence type="ECO:0000313" key="3">
    <source>
        <dbReference type="Proteomes" id="UP000077856"/>
    </source>
</evidence>
<dbReference type="STRING" id="1196031.A361_25510"/>
<feature type="compositionally biased region" description="Basic and acidic residues" evidence="1">
    <location>
        <begin position="24"/>
        <end position="37"/>
    </location>
</feature>
<dbReference type="KEGG" id="bon:A361_25510"/>
<accession>A0A160MHZ4</accession>
<dbReference type="EMBL" id="CP015506">
    <property type="protein sequence ID" value="AND42368.1"/>
    <property type="molecule type" value="Genomic_DNA"/>
</dbReference>
<evidence type="ECO:0000256" key="1">
    <source>
        <dbReference type="SAM" id="MobiDB-lite"/>
    </source>
</evidence>